<keyword evidence="3" id="KW-1185">Reference proteome</keyword>
<organism evidence="2 3">
    <name type="scientific">Halorutilus salinus</name>
    <dbReference type="NCBI Taxonomy" id="2487751"/>
    <lineage>
        <taxon>Archaea</taxon>
        <taxon>Methanobacteriati</taxon>
        <taxon>Methanobacteriota</taxon>
        <taxon>Stenosarchaea group</taxon>
        <taxon>Halobacteria</taxon>
        <taxon>Halorutilales</taxon>
        <taxon>Halorutilaceae</taxon>
        <taxon>Halorutilus</taxon>
    </lineage>
</organism>
<evidence type="ECO:0000256" key="1">
    <source>
        <dbReference type="SAM" id="MobiDB-lite"/>
    </source>
</evidence>
<feature type="region of interest" description="Disordered" evidence="1">
    <location>
        <begin position="17"/>
        <end position="47"/>
    </location>
</feature>
<dbReference type="Proteomes" id="UP001149411">
    <property type="component" value="Unassembled WGS sequence"/>
</dbReference>
<dbReference type="RefSeq" id="WP_266086770.1">
    <property type="nucleotide sequence ID" value="NZ_RKLV01000005.1"/>
</dbReference>
<dbReference type="AlphaFoldDB" id="A0A9Q4GHM1"/>
<dbReference type="PROSITE" id="PS51257">
    <property type="entry name" value="PROKAR_LIPOPROTEIN"/>
    <property type="match status" value="1"/>
</dbReference>
<evidence type="ECO:0000313" key="3">
    <source>
        <dbReference type="Proteomes" id="UP001149411"/>
    </source>
</evidence>
<reference evidence="2" key="1">
    <citation type="submission" date="2022-09" db="EMBL/GenBank/DDBJ databases">
        <title>Haloadaptaus new haloarchaeum isolated from saline soil.</title>
        <authorList>
            <person name="Duran-Viseras A."/>
            <person name="Sanchez-Porro C."/>
            <person name="Ventosa A."/>
        </authorList>
    </citation>
    <scope>NUCLEOTIDE SEQUENCE</scope>
    <source>
        <strain evidence="2">F3-133</strain>
    </source>
</reference>
<name>A0A9Q4GHM1_9EURY</name>
<evidence type="ECO:0000313" key="2">
    <source>
        <dbReference type="EMBL" id="MCX2818930.1"/>
    </source>
</evidence>
<protein>
    <submittedName>
        <fullName evidence="2">Uncharacterized protein</fullName>
    </submittedName>
</protein>
<proteinExistence type="predicted"/>
<sequence length="265" mass="29776">MRTRRSFLAVSAASLTGCLGGDGGKETNESDEDEPEYAVTTSKNTLEPPRDSLEVVVENREESEITIPPSIEVYKDTDEGKYLVTPYIGRIEKFQERLGGPVLEPNGEHSWTFVVDNTDPDSRGRERYKHTLWGLNPGTYTAKVGYGVSEFKIEGDPVDRDKISYEIKQEDGVTEVYYEEHSLEDEVPAVRLTPTDEEGRTVIEEQLNQLGGLRDAVLYADGGEAVVYTDEESLVGQLRVLTDIYPTEGAVIEYENETYRARYVE</sequence>
<dbReference type="EMBL" id="RKLV01000005">
    <property type="protein sequence ID" value="MCX2818930.1"/>
    <property type="molecule type" value="Genomic_DNA"/>
</dbReference>
<comment type="caution">
    <text evidence="2">The sequence shown here is derived from an EMBL/GenBank/DDBJ whole genome shotgun (WGS) entry which is preliminary data.</text>
</comment>
<gene>
    <name evidence="2" type="ORF">EGH25_06150</name>
</gene>
<accession>A0A9Q4GHM1</accession>